<feature type="signal peptide" evidence="1">
    <location>
        <begin position="1"/>
        <end position="31"/>
    </location>
</feature>
<dbReference type="Proteomes" id="UP001055039">
    <property type="component" value="Unassembled WGS sequence"/>
</dbReference>
<name>A0ABQ4UCB6_9HYPH</name>
<evidence type="ECO:0000256" key="1">
    <source>
        <dbReference type="SAM" id="SignalP"/>
    </source>
</evidence>
<evidence type="ECO:0000259" key="2">
    <source>
        <dbReference type="Pfam" id="PF22211"/>
    </source>
</evidence>
<dbReference type="InterPro" id="IPR053762">
    <property type="entry name" value="Toxin-Sub_Inhibitor_sf"/>
</dbReference>
<accession>A0ABQ4UCB6</accession>
<dbReference type="NCBIfam" id="NF038331">
    <property type="entry name" value="Tsi3_fam"/>
    <property type="match status" value="1"/>
</dbReference>
<evidence type="ECO:0000313" key="4">
    <source>
        <dbReference type="Proteomes" id="UP001055039"/>
    </source>
</evidence>
<comment type="caution">
    <text evidence="3">The sequence shown here is derived from an EMBL/GenBank/DDBJ whole genome shotgun (WGS) entry which is preliminary data.</text>
</comment>
<feature type="domain" description="Type six secretion immunity 3" evidence="2">
    <location>
        <begin position="47"/>
        <end position="158"/>
    </location>
</feature>
<dbReference type="EMBL" id="BPRC01000004">
    <property type="protein sequence ID" value="GJE64482.1"/>
    <property type="molecule type" value="Genomic_DNA"/>
</dbReference>
<dbReference type="Gene3D" id="2.60.120.1690">
    <property type="match status" value="1"/>
</dbReference>
<dbReference type="InterPro" id="IPR054004">
    <property type="entry name" value="Tsi3"/>
</dbReference>
<organism evidence="3 4">
    <name type="scientific">Methylorubrum aminovorans</name>
    <dbReference type="NCBI Taxonomy" id="269069"/>
    <lineage>
        <taxon>Bacteria</taxon>
        <taxon>Pseudomonadati</taxon>
        <taxon>Pseudomonadota</taxon>
        <taxon>Alphaproteobacteria</taxon>
        <taxon>Hyphomicrobiales</taxon>
        <taxon>Methylobacteriaceae</taxon>
        <taxon>Methylorubrum</taxon>
    </lineage>
</organism>
<sequence>MIAPGPLRVPGLLRAILLAAGAIPGLPTAWATDQGTTMEKGACRLTLDVPDGFAAQPRGKGVVLRPIGQAGRRAVFEISLTPESGGDPASLSEIRTLGGTYVRYRVTRLTEGSGGEETTLVAEKPGAGGAIRLEAWTQRDDGAEPDFEPAWRALSAARCARADPR</sequence>
<feature type="chain" id="PRO_5045083912" description="Type six secretion immunity 3 domain-containing protein" evidence="1">
    <location>
        <begin position="32"/>
        <end position="165"/>
    </location>
</feature>
<proteinExistence type="predicted"/>
<protein>
    <recommendedName>
        <fullName evidence="2">Type six secretion immunity 3 domain-containing protein</fullName>
    </recommendedName>
</protein>
<gene>
    <name evidence="3" type="ORF">LNAOJCKE_1688</name>
</gene>
<dbReference type="Pfam" id="PF22211">
    <property type="entry name" value="Tsi3"/>
    <property type="match status" value="1"/>
</dbReference>
<keyword evidence="4" id="KW-1185">Reference proteome</keyword>
<keyword evidence="1" id="KW-0732">Signal</keyword>
<evidence type="ECO:0000313" key="3">
    <source>
        <dbReference type="EMBL" id="GJE64482.1"/>
    </source>
</evidence>
<reference evidence="3" key="2">
    <citation type="submission" date="2021-08" db="EMBL/GenBank/DDBJ databases">
        <authorList>
            <person name="Tani A."/>
            <person name="Ola A."/>
            <person name="Ogura Y."/>
            <person name="Katsura K."/>
            <person name="Hayashi T."/>
        </authorList>
    </citation>
    <scope>NUCLEOTIDE SEQUENCE</scope>
    <source>
        <strain evidence="3">NBRC 15686</strain>
    </source>
</reference>
<reference evidence="3" key="1">
    <citation type="journal article" date="2021" name="Front. Microbiol.">
        <title>Comprehensive Comparative Genomics and Phenotyping of Methylobacterium Species.</title>
        <authorList>
            <person name="Alessa O."/>
            <person name="Ogura Y."/>
            <person name="Fujitani Y."/>
            <person name="Takami H."/>
            <person name="Hayashi T."/>
            <person name="Sahin N."/>
            <person name="Tani A."/>
        </authorList>
    </citation>
    <scope>NUCLEOTIDE SEQUENCE</scope>
    <source>
        <strain evidence="3">NBRC 15686</strain>
    </source>
</reference>